<accession>A0ABD5EHF7</accession>
<evidence type="ECO:0008006" key="3">
    <source>
        <dbReference type="Google" id="ProtNLM"/>
    </source>
</evidence>
<name>A0ABD5EHF7_9ACTN</name>
<reference evidence="2" key="1">
    <citation type="submission" date="2023-07" db="EMBL/GenBank/DDBJ databases">
        <title>30 novel species of actinomycetes from the DSMZ collection.</title>
        <authorList>
            <person name="Nouioui I."/>
        </authorList>
    </citation>
    <scope>NUCLEOTIDE SEQUENCE [LARGE SCALE GENOMIC DNA]</scope>
    <source>
        <strain evidence="2">DSM 41981</strain>
    </source>
</reference>
<evidence type="ECO:0000313" key="1">
    <source>
        <dbReference type="EMBL" id="MDT0433295.1"/>
    </source>
</evidence>
<keyword evidence="2" id="KW-1185">Reference proteome</keyword>
<proteinExistence type="predicted"/>
<dbReference type="AlphaFoldDB" id="A0ABD5EHF7"/>
<dbReference type="EMBL" id="JAVRES010000001">
    <property type="protein sequence ID" value="MDT0433295.1"/>
    <property type="molecule type" value="Genomic_DNA"/>
</dbReference>
<evidence type="ECO:0000313" key="2">
    <source>
        <dbReference type="Proteomes" id="UP001183535"/>
    </source>
</evidence>
<comment type="caution">
    <text evidence="1">The sequence shown here is derived from an EMBL/GenBank/DDBJ whole genome shotgun (WGS) entry which is preliminary data.</text>
</comment>
<gene>
    <name evidence="1" type="ORF">RM877_01215</name>
</gene>
<protein>
    <recommendedName>
        <fullName evidence="3">DUF305 domain-containing protein</fullName>
    </recommendedName>
</protein>
<dbReference type="Proteomes" id="UP001183535">
    <property type="component" value="Unassembled WGS sequence"/>
</dbReference>
<organism evidence="1 2">
    <name type="scientific">Streptomyces doudnae</name>
    <dbReference type="NCBI Taxonomy" id="3075536"/>
    <lineage>
        <taxon>Bacteria</taxon>
        <taxon>Bacillati</taxon>
        <taxon>Actinomycetota</taxon>
        <taxon>Actinomycetes</taxon>
        <taxon>Kitasatosporales</taxon>
        <taxon>Streptomycetaceae</taxon>
        <taxon>Streptomyces</taxon>
    </lineage>
</organism>
<sequence>MAVPLVADPITAASVVLDHPMALVAWPAAMYERARSYIAGGRHLGAELAQQLLAELRPAAVAAAGPAAPQPSTTKRWPLAGSVVQGRAMSALRPGDITDEMIQAMDTAKRQALQKDLRALAANIRADAEGRYDSPEPR</sequence>
<dbReference type="RefSeq" id="WP_093836311.1">
    <property type="nucleotide sequence ID" value="NZ_JAVRES010000001.1"/>
</dbReference>